<dbReference type="InterPro" id="IPR046476">
    <property type="entry name" value="DUF6797"/>
</dbReference>
<feature type="non-terminal residue" evidence="2">
    <location>
        <position position="133"/>
    </location>
</feature>
<evidence type="ECO:0000259" key="1">
    <source>
        <dbReference type="Pfam" id="PF20601"/>
    </source>
</evidence>
<protein>
    <recommendedName>
        <fullName evidence="1">DUF6797 domain-containing protein</fullName>
    </recommendedName>
</protein>
<gene>
    <name evidence="2" type="ORF">METZ01_LOCUS350310</name>
</gene>
<accession>A0A382RIJ6</accession>
<dbReference type="EMBL" id="UINC01121947">
    <property type="protein sequence ID" value="SVC97456.1"/>
    <property type="molecule type" value="Genomic_DNA"/>
</dbReference>
<sequence>MTTTLFIFLLLLCSTVTHAAAPKEVAKQTEGDWRDGRYSKVTFGPFVSGHIATPKGSTHKGIAIRVGEKGEGTMVFDTDLCAWRAGWTDGFLKTDPTRYGLIRALKPEGNVVFGRSPLPGGAKLFSFRDPRSP</sequence>
<organism evidence="2">
    <name type="scientific">marine metagenome</name>
    <dbReference type="NCBI Taxonomy" id="408172"/>
    <lineage>
        <taxon>unclassified sequences</taxon>
        <taxon>metagenomes</taxon>
        <taxon>ecological metagenomes</taxon>
    </lineage>
</organism>
<name>A0A382RIJ6_9ZZZZ</name>
<reference evidence="2" key="1">
    <citation type="submission" date="2018-05" db="EMBL/GenBank/DDBJ databases">
        <authorList>
            <person name="Lanie J.A."/>
            <person name="Ng W.-L."/>
            <person name="Kazmierczak K.M."/>
            <person name="Andrzejewski T.M."/>
            <person name="Davidsen T.M."/>
            <person name="Wayne K.J."/>
            <person name="Tettelin H."/>
            <person name="Glass J.I."/>
            <person name="Rusch D."/>
            <person name="Podicherti R."/>
            <person name="Tsui H.-C.T."/>
            <person name="Winkler M.E."/>
        </authorList>
    </citation>
    <scope>NUCLEOTIDE SEQUENCE</scope>
</reference>
<proteinExistence type="predicted"/>
<feature type="domain" description="DUF6797" evidence="1">
    <location>
        <begin position="74"/>
        <end position="132"/>
    </location>
</feature>
<dbReference type="Pfam" id="PF20601">
    <property type="entry name" value="DUF6797"/>
    <property type="match status" value="1"/>
</dbReference>
<dbReference type="AlphaFoldDB" id="A0A382RIJ6"/>
<evidence type="ECO:0000313" key="2">
    <source>
        <dbReference type="EMBL" id="SVC97456.1"/>
    </source>
</evidence>